<accession>A0A0C2RDM0</accession>
<protein>
    <recommendedName>
        <fullName evidence="3">Restriction endonuclease</fullName>
    </recommendedName>
</protein>
<keyword evidence="2" id="KW-1185">Reference proteome</keyword>
<name>A0A0C2RDM0_9BACL</name>
<dbReference type="EMBL" id="JXRR01000013">
    <property type="protein sequence ID" value="KIL48360.1"/>
    <property type="molecule type" value="Genomic_DNA"/>
</dbReference>
<dbReference type="AlphaFoldDB" id="A0A0C2RDM0"/>
<evidence type="ECO:0000313" key="1">
    <source>
        <dbReference type="EMBL" id="KIL48360.1"/>
    </source>
</evidence>
<comment type="caution">
    <text evidence="1">The sequence shown here is derived from an EMBL/GenBank/DDBJ whole genome shotgun (WGS) entry which is preliminary data.</text>
</comment>
<reference evidence="1 2" key="1">
    <citation type="submission" date="2015-01" db="EMBL/GenBank/DDBJ databases">
        <title>Jeotgalibacillus campisalis genome sequencing.</title>
        <authorList>
            <person name="Goh K.M."/>
            <person name="Chan K.-G."/>
            <person name="Yaakop A.S."/>
            <person name="Ee R."/>
            <person name="Gan H.M."/>
            <person name="Chan C.S."/>
        </authorList>
    </citation>
    <scope>NUCLEOTIDE SEQUENCE [LARGE SCALE GENOMIC DNA]</scope>
    <source>
        <strain evidence="1 2">SF-57</strain>
    </source>
</reference>
<evidence type="ECO:0000313" key="2">
    <source>
        <dbReference type="Proteomes" id="UP000031972"/>
    </source>
</evidence>
<dbReference type="OrthoDB" id="9803979at2"/>
<dbReference type="RefSeq" id="WP_041056477.1">
    <property type="nucleotide sequence ID" value="NZ_JXRR01000013.1"/>
</dbReference>
<dbReference type="Proteomes" id="UP000031972">
    <property type="component" value="Unassembled WGS sequence"/>
</dbReference>
<proteinExistence type="predicted"/>
<gene>
    <name evidence="1" type="ORF">KR50_13960</name>
</gene>
<evidence type="ECO:0008006" key="3">
    <source>
        <dbReference type="Google" id="ProtNLM"/>
    </source>
</evidence>
<sequence length="188" mass="21230">MRKSGMERFLVKGAETDLNLLEFWQWNQSDLLSNALRGTLAEFIVAKAVNAINRVRIEWDAYDLVTPSGIKIEVKSAAYVQSWAQTKNSIISFGIAPAKGWEASTNTYAAETMRSADVYVFCLLHEQDRSVVNPLNLDQWEFLVLSTEQMNREKRNQKTIGLNSLLKMKPVRIGFLGLDVAVQEVMTG</sequence>
<organism evidence="1 2">
    <name type="scientific">Jeotgalibacillus campisalis</name>
    <dbReference type="NCBI Taxonomy" id="220754"/>
    <lineage>
        <taxon>Bacteria</taxon>
        <taxon>Bacillati</taxon>
        <taxon>Bacillota</taxon>
        <taxon>Bacilli</taxon>
        <taxon>Bacillales</taxon>
        <taxon>Caryophanaceae</taxon>
        <taxon>Jeotgalibacillus</taxon>
    </lineage>
</organism>
<dbReference type="PATRIC" id="fig|220754.4.peg.1421"/>